<dbReference type="Proteomes" id="UP000014629">
    <property type="component" value="Unassembled WGS sequence"/>
</dbReference>
<evidence type="ECO:0000313" key="2">
    <source>
        <dbReference type="EMBL" id="EPH41239.1"/>
    </source>
</evidence>
<reference evidence="2 3" key="1">
    <citation type="submission" date="2013-02" db="EMBL/GenBank/DDBJ databases">
        <title>Draft Genome Sequence of Streptomyces aurantiacus, Which Produces Setomimycin.</title>
        <authorList>
            <person name="Gruening B.A."/>
            <person name="Praeg A."/>
            <person name="Erxleben A."/>
            <person name="Guenther S."/>
            <person name="Mueller M."/>
        </authorList>
    </citation>
    <scope>NUCLEOTIDE SEQUENCE [LARGE SCALE GENOMIC DNA]</scope>
    <source>
        <strain evidence="2 3">JA 4570</strain>
    </source>
</reference>
<protein>
    <submittedName>
        <fullName evidence="2">Uncharacterized protein</fullName>
    </submittedName>
</protein>
<proteinExistence type="predicted"/>
<comment type="caution">
    <text evidence="2">The sequence shown here is derived from an EMBL/GenBank/DDBJ whole genome shotgun (WGS) entry which is preliminary data.</text>
</comment>
<organism evidence="2 3">
    <name type="scientific">Streptomyces aurantiacus JA 4570</name>
    <dbReference type="NCBI Taxonomy" id="1286094"/>
    <lineage>
        <taxon>Bacteria</taxon>
        <taxon>Bacillati</taxon>
        <taxon>Actinomycetota</taxon>
        <taxon>Actinomycetes</taxon>
        <taxon>Kitasatosporales</taxon>
        <taxon>Streptomycetaceae</taxon>
        <taxon>Streptomyces</taxon>
        <taxon>Streptomyces aurantiacus group</taxon>
    </lineage>
</organism>
<sequence length="58" mass="6143">MERACGGLDPGEHARAVTGERAGTFRSHAQHSLRCRPLVGNWCVTGGNRFGPGGVPRV</sequence>
<feature type="region of interest" description="Disordered" evidence="1">
    <location>
        <begin position="1"/>
        <end position="23"/>
    </location>
</feature>
<dbReference type="AlphaFoldDB" id="S3ZF23"/>
<dbReference type="EMBL" id="AOPZ01000332">
    <property type="protein sequence ID" value="EPH41239.1"/>
    <property type="molecule type" value="Genomic_DNA"/>
</dbReference>
<gene>
    <name evidence="2" type="ORF">STRAU_5700</name>
</gene>
<name>S3ZF23_9ACTN</name>
<dbReference type="PATRIC" id="fig|1286094.4.peg.5629"/>
<keyword evidence="3" id="KW-1185">Reference proteome</keyword>
<evidence type="ECO:0000256" key="1">
    <source>
        <dbReference type="SAM" id="MobiDB-lite"/>
    </source>
</evidence>
<accession>S3ZF23</accession>
<evidence type="ECO:0000313" key="3">
    <source>
        <dbReference type="Proteomes" id="UP000014629"/>
    </source>
</evidence>